<organism evidence="1 2">
    <name type="scientific">Chryseobacterium soli</name>
    <dbReference type="NCBI Taxonomy" id="445961"/>
    <lineage>
        <taxon>Bacteria</taxon>
        <taxon>Pseudomonadati</taxon>
        <taxon>Bacteroidota</taxon>
        <taxon>Flavobacteriia</taxon>
        <taxon>Flavobacteriales</taxon>
        <taxon>Weeksellaceae</taxon>
        <taxon>Chryseobacterium group</taxon>
        <taxon>Chryseobacterium</taxon>
    </lineage>
</organism>
<evidence type="ECO:0000313" key="2">
    <source>
        <dbReference type="Proteomes" id="UP000028705"/>
    </source>
</evidence>
<reference evidence="1 2" key="1">
    <citation type="submission" date="2014-07" db="EMBL/GenBank/DDBJ databases">
        <title>Genome of Chryseobacterium soli DSM 19298.</title>
        <authorList>
            <person name="Stropko S.J."/>
            <person name="Pipes S.E."/>
            <person name="Newman J."/>
        </authorList>
    </citation>
    <scope>NUCLEOTIDE SEQUENCE [LARGE SCALE GENOMIC DNA]</scope>
    <source>
        <strain evidence="1 2">DSM 19298</strain>
    </source>
</reference>
<comment type="caution">
    <text evidence="1">The sequence shown here is derived from an EMBL/GenBank/DDBJ whole genome shotgun (WGS) entry which is preliminary data.</text>
</comment>
<proteinExistence type="predicted"/>
<keyword evidence="2" id="KW-1185">Reference proteome</keyword>
<name>A0A085ZZ61_9FLAO</name>
<sequence length="202" mass="23749">MQYLHGHINLQKKKTMKRIILILFLSLISCSETNKKQVPKCKITLATENKNKIDYNENLKVDLIIDNSNLVFSVYNYGNKNIYFVPPKIIFEILEEKKENIDENIVVKPYIKQIVVDKIYTSFIDVSKKKSIINIDSTMQRNYIAKTIDLAPKKIYRKEFELNCNKSDSGRYRILFFDKSSINDSRIIKINYPENIIVNITK</sequence>
<gene>
    <name evidence="1" type="ORF">IW15_22515</name>
</gene>
<protein>
    <submittedName>
        <fullName evidence="1">Uncharacterized protein</fullName>
    </submittedName>
</protein>
<dbReference type="Proteomes" id="UP000028705">
    <property type="component" value="Unassembled WGS sequence"/>
</dbReference>
<dbReference type="EMBL" id="JPRH01000018">
    <property type="protein sequence ID" value="KFF09725.1"/>
    <property type="molecule type" value="Genomic_DNA"/>
</dbReference>
<accession>A0A085ZZ61</accession>
<dbReference type="AlphaFoldDB" id="A0A085ZZ61"/>
<evidence type="ECO:0000313" key="1">
    <source>
        <dbReference type="EMBL" id="KFF09725.1"/>
    </source>
</evidence>